<accession>B4SEX3</accession>
<dbReference type="Proteomes" id="UP000002724">
    <property type="component" value="Chromosome"/>
</dbReference>
<sequence length="190" mass="20069" precursor="true">MKIRKAIAAAALALVFGAGTVSAATSQPEAPNCGKFGLGYQGVVAGSFLQGVSGRYWFDNNVAGELNLFYGRASVEMGSSELGKGDLLLGTAKILYAPVVKTNSRFYVGVEGGLGSIDGNIGSSMSLPDTSVWTAEPLFGAEFNFTEFPELGVNFEVGYKWHHVNSDLGSNDLDINLDGTTVAFGAHYYF</sequence>
<evidence type="ECO:0000313" key="2">
    <source>
        <dbReference type="EMBL" id="ACF44649.1"/>
    </source>
</evidence>
<evidence type="ECO:0008006" key="4">
    <source>
        <dbReference type="Google" id="ProtNLM"/>
    </source>
</evidence>
<dbReference type="KEGG" id="pph:Ppha_2465"/>
<dbReference type="STRING" id="324925.Ppha_2465"/>
<dbReference type="InterPro" id="IPR011250">
    <property type="entry name" value="OMP/PagP_B-barrel"/>
</dbReference>
<evidence type="ECO:0000313" key="3">
    <source>
        <dbReference type="Proteomes" id="UP000002724"/>
    </source>
</evidence>
<dbReference type="Gene3D" id="2.40.160.20">
    <property type="match status" value="1"/>
</dbReference>
<protein>
    <recommendedName>
        <fullName evidence="4">Outer membrane protein beta-barrel domain-containing protein</fullName>
    </recommendedName>
</protein>
<dbReference type="EMBL" id="CP001110">
    <property type="protein sequence ID" value="ACF44649.1"/>
    <property type="molecule type" value="Genomic_DNA"/>
</dbReference>
<organism evidence="2 3">
    <name type="scientific">Pelodictyon phaeoclathratiforme (strain DSM 5477 / BU-1)</name>
    <dbReference type="NCBI Taxonomy" id="324925"/>
    <lineage>
        <taxon>Bacteria</taxon>
        <taxon>Pseudomonadati</taxon>
        <taxon>Chlorobiota</taxon>
        <taxon>Chlorobiia</taxon>
        <taxon>Chlorobiales</taxon>
        <taxon>Chlorobiaceae</taxon>
        <taxon>Chlorobium/Pelodictyon group</taxon>
        <taxon>Pelodictyon</taxon>
    </lineage>
</organism>
<feature type="chain" id="PRO_5002822844" description="Outer membrane protein beta-barrel domain-containing protein" evidence="1">
    <location>
        <begin position="24"/>
        <end position="190"/>
    </location>
</feature>
<keyword evidence="1" id="KW-0732">Signal</keyword>
<reference evidence="2 3" key="1">
    <citation type="submission" date="2008-06" db="EMBL/GenBank/DDBJ databases">
        <title>Complete sequence of Pelodictyon phaeoclathratiforme BU-1.</title>
        <authorList>
            <consortium name="US DOE Joint Genome Institute"/>
            <person name="Lucas S."/>
            <person name="Copeland A."/>
            <person name="Lapidus A."/>
            <person name="Glavina del Rio T."/>
            <person name="Dalin E."/>
            <person name="Tice H."/>
            <person name="Bruce D."/>
            <person name="Goodwin L."/>
            <person name="Pitluck S."/>
            <person name="Schmutz J."/>
            <person name="Larimer F."/>
            <person name="Land M."/>
            <person name="Hauser L."/>
            <person name="Kyrpides N."/>
            <person name="Mikhailova N."/>
            <person name="Liu Z."/>
            <person name="Li T."/>
            <person name="Zhao F."/>
            <person name="Overmann J."/>
            <person name="Bryant D.A."/>
            <person name="Richardson P."/>
        </authorList>
    </citation>
    <scope>NUCLEOTIDE SEQUENCE [LARGE SCALE GENOMIC DNA]</scope>
    <source>
        <strain evidence="3">DSM 5477 / BU-1</strain>
    </source>
</reference>
<feature type="signal peptide" evidence="1">
    <location>
        <begin position="1"/>
        <end position="23"/>
    </location>
</feature>
<dbReference type="HOGENOM" id="CLU_1458844_0_0_10"/>
<proteinExistence type="predicted"/>
<dbReference type="AlphaFoldDB" id="B4SEX3"/>
<dbReference type="RefSeq" id="WP_012509123.1">
    <property type="nucleotide sequence ID" value="NC_011060.1"/>
</dbReference>
<dbReference type="SUPFAM" id="SSF56925">
    <property type="entry name" value="OMPA-like"/>
    <property type="match status" value="1"/>
</dbReference>
<evidence type="ECO:0000256" key="1">
    <source>
        <dbReference type="SAM" id="SignalP"/>
    </source>
</evidence>
<keyword evidence="3" id="KW-1185">Reference proteome</keyword>
<gene>
    <name evidence="2" type="ordered locus">Ppha_2465</name>
</gene>
<dbReference type="eggNOG" id="ENOG5033YAA">
    <property type="taxonomic scope" value="Bacteria"/>
</dbReference>
<name>B4SEX3_PELPB</name>